<dbReference type="SMART" id="SM00646">
    <property type="entry name" value="Ami_3"/>
    <property type="match status" value="1"/>
</dbReference>
<reference evidence="6 7" key="1">
    <citation type="submission" date="2020-10" db="EMBL/GenBank/DDBJ databases">
        <title>Bacillus sp. HD4P25, an endophyte from a halophyte.</title>
        <authorList>
            <person name="Sun J.-Q."/>
        </authorList>
    </citation>
    <scope>NUCLEOTIDE SEQUENCE [LARGE SCALE GENOMIC DNA]</scope>
    <source>
        <strain evidence="6 7">YIM 93174</strain>
    </source>
</reference>
<dbReference type="CDD" id="cd02696">
    <property type="entry name" value="MurNAc-LAA"/>
    <property type="match status" value="1"/>
</dbReference>
<dbReference type="SUPFAM" id="SSF53187">
    <property type="entry name" value="Zn-dependent exopeptidases"/>
    <property type="match status" value="1"/>
</dbReference>
<dbReference type="Pfam" id="PF01520">
    <property type="entry name" value="Amidase_3"/>
    <property type="match status" value="1"/>
</dbReference>
<keyword evidence="1" id="KW-0378">Hydrolase</keyword>
<feature type="signal peptide" evidence="4">
    <location>
        <begin position="1"/>
        <end position="22"/>
    </location>
</feature>
<evidence type="ECO:0000256" key="4">
    <source>
        <dbReference type="SAM" id="SignalP"/>
    </source>
</evidence>
<evidence type="ECO:0000259" key="5">
    <source>
        <dbReference type="PROSITE" id="PS51781"/>
    </source>
</evidence>
<dbReference type="PANTHER" id="PTHR30404:SF0">
    <property type="entry name" value="N-ACETYLMURAMOYL-L-ALANINE AMIDASE AMIC"/>
    <property type="match status" value="1"/>
</dbReference>
<dbReference type="PANTHER" id="PTHR30404">
    <property type="entry name" value="N-ACETYLMURAMOYL-L-ALANINE AMIDASE"/>
    <property type="match status" value="1"/>
</dbReference>
<evidence type="ECO:0000256" key="3">
    <source>
        <dbReference type="SAM" id="MobiDB-lite"/>
    </source>
</evidence>
<feature type="domain" description="SH3b" evidence="5">
    <location>
        <begin position="102"/>
        <end position="169"/>
    </location>
</feature>
<dbReference type="Proteomes" id="UP001516662">
    <property type="component" value="Unassembled WGS sequence"/>
</dbReference>
<feature type="region of interest" description="Disordered" evidence="3">
    <location>
        <begin position="245"/>
        <end position="264"/>
    </location>
</feature>
<keyword evidence="4" id="KW-0732">Signal</keyword>
<keyword evidence="2" id="KW-0961">Cell wall biogenesis/degradation</keyword>
<dbReference type="InterPro" id="IPR050695">
    <property type="entry name" value="N-acetylmuramoyl_amidase_3"/>
</dbReference>
<proteinExistence type="predicted"/>
<comment type="caution">
    <text evidence="6">The sequence shown here is derived from an EMBL/GenBank/DDBJ whole genome shotgun (WGS) entry which is preliminary data.</text>
</comment>
<dbReference type="PROSITE" id="PS51781">
    <property type="entry name" value="SH3B"/>
    <property type="match status" value="3"/>
</dbReference>
<evidence type="ECO:0000313" key="7">
    <source>
        <dbReference type="Proteomes" id="UP001516662"/>
    </source>
</evidence>
<name>A0ABR9QF04_9BACI</name>
<dbReference type="Gene3D" id="2.30.30.40">
    <property type="entry name" value="SH3 Domains"/>
    <property type="match status" value="7"/>
</dbReference>
<gene>
    <name evidence="6" type="ORF">IMZ08_03230</name>
</gene>
<sequence length="838" mass="93456">MKKLLVSTILATSTFLPLFVQANETNAQVNYPIELKAINKLTVHKGATTAYAKVREISAGQKVTVIDEFTNAFGERWYRLDLGSIKGWAESSNIEKKETISSDQQLIQVTNALVRKGATTSYPIVSTLKQGAKVTVIDEFTNSTGQKWLRIDLGSVKGWTEASNLVTQQTTNQKQIQVGNAPVHKGATTSYPIVSFLKQDQQVSIIDEFTNASGDLWYRVDLGSVKGWVHSTAFVKNALSENVSVPEEETIEPTDPPITEENPAQEKIPEPTVKAVPNGTIMYSTSLSESVRKGASHTYASVSTLTLGQKVTVVDHFIDPNSVLWYRVEYTLGKMGWVKEEILQQKAIVNKTFYISVDVANVRKGPALTESKLTTLRKGTALKVIDQSIDTNRQIWYKFLSEDNTQAWVHESVVTDKVVPVQRLMAIGTRHAKLYKGATLQYSTIENLTYFSKVTVLQEFINASNQRWLRVKTPSGKIGWIPSWEAIISVQDYKYVYPFNDGSIRKGAADSYAVAGTFRAGDELIRLWQHGNWLNVETKDGKRGWVKQSDTSPTSIKKLLSPSFELINGESHLIWKKPNGFSFPYKMLSNNRLELAGLTQIDIPNTLIPGITRYELNKISPTNHSLIIHFQPGYTFTIRNHADSLSLKVMEVGLVGKKILIDAGHGGSDPGAIGRSGLYEKVVTLDTALLLKAELEKAGAIVQLTRSDDKFLTLQDRTLLSNLSDYDAFISLHTDSFTNRDAKGTTTFYNTSLNFNSTKSYQLGQTVQKHLIANLGTSNRGVKNQEFYVNKRNELPSILIELAFLSNPTEEALLKTTEFRYKAALAIKNALEEYFSTF</sequence>
<organism evidence="6 7">
    <name type="scientific">Litchfieldia luteola</name>
    <dbReference type="NCBI Taxonomy" id="682179"/>
    <lineage>
        <taxon>Bacteria</taxon>
        <taxon>Bacillati</taxon>
        <taxon>Bacillota</taxon>
        <taxon>Bacilli</taxon>
        <taxon>Bacillales</taxon>
        <taxon>Bacillaceae</taxon>
        <taxon>Litchfieldia</taxon>
    </lineage>
</organism>
<dbReference type="EMBL" id="JADCLJ010000007">
    <property type="protein sequence ID" value="MBE4907069.1"/>
    <property type="molecule type" value="Genomic_DNA"/>
</dbReference>
<dbReference type="InterPro" id="IPR003646">
    <property type="entry name" value="SH3-like_bac-type"/>
</dbReference>
<protein>
    <submittedName>
        <fullName evidence="6">SH3 domain-containing protein</fullName>
    </submittedName>
</protein>
<feature type="domain" description="SH3b" evidence="5">
    <location>
        <begin position="491"/>
        <end position="555"/>
    </location>
</feature>
<dbReference type="InterPro" id="IPR025987">
    <property type="entry name" value="GW_dom"/>
</dbReference>
<accession>A0ABR9QF04</accession>
<evidence type="ECO:0000313" key="6">
    <source>
        <dbReference type="EMBL" id="MBE4907069.1"/>
    </source>
</evidence>
<evidence type="ECO:0000256" key="2">
    <source>
        <dbReference type="ARBA" id="ARBA00023316"/>
    </source>
</evidence>
<feature type="domain" description="SH3b" evidence="5">
    <location>
        <begin position="350"/>
        <end position="418"/>
    </location>
</feature>
<feature type="chain" id="PRO_5046187312" evidence="4">
    <location>
        <begin position="23"/>
        <end position="838"/>
    </location>
</feature>
<dbReference type="Pfam" id="PF13457">
    <property type="entry name" value="GW"/>
    <property type="match status" value="2"/>
</dbReference>
<dbReference type="Gene3D" id="3.40.630.40">
    <property type="entry name" value="Zn-dependent exopeptidases"/>
    <property type="match status" value="1"/>
</dbReference>
<dbReference type="SMART" id="SM00287">
    <property type="entry name" value="SH3b"/>
    <property type="match status" value="7"/>
</dbReference>
<dbReference type="InterPro" id="IPR002508">
    <property type="entry name" value="MurNAc-LAA_cat"/>
</dbReference>
<dbReference type="Pfam" id="PF08239">
    <property type="entry name" value="SH3_3"/>
    <property type="match status" value="5"/>
</dbReference>
<dbReference type="RefSeq" id="WP_193534545.1">
    <property type="nucleotide sequence ID" value="NZ_JADCLJ010000007.1"/>
</dbReference>
<evidence type="ECO:0000256" key="1">
    <source>
        <dbReference type="ARBA" id="ARBA00022801"/>
    </source>
</evidence>
<keyword evidence="7" id="KW-1185">Reference proteome</keyword>